<feature type="non-terminal residue" evidence="2">
    <location>
        <position position="342"/>
    </location>
</feature>
<sequence length="342" mass="38017">MRKLRNLKKRAHGLPKSGPFTVVVTDIQGWTALCAEHPELSIKVLSIHNSIIRKASWMNFGSTHETEGDSFTIVFYDAKDAAAFCLQAQHMLHMQQWPSPQPQPDLPTARHVRSSSHDRISHSKLLTAPNSLNNSQPLPDLSFARHMRSTSNDIISANQPQTAPNSPENSQPLPDLPDLSIARHMGNNDDTNSPAMKVYDNPLSKLSMIMEDVSKIASYARSSQQKLLMPLQQNCEQGRGLNICVRMGMASGVLQPGRRLHGHPTIEKAKEVSDTAAGGQILMDGSTYAEIKDDLGELGTVDTEGVHPDKVRWKRVATWSAWFLCWFFNPPGWEDERAVALD</sequence>
<comment type="caution">
    <text evidence="2">The sequence shown here is derived from an EMBL/GenBank/DDBJ whole genome shotgun (WGS) entry which is preliminary data.</text>
</comment>
<protein>
    <submittedName>
        <fullName evidence="2">Nucleotide cyclase</fullName>
    </submittedName>
</protein>
<dbReference type="Gene3D" id="3.30.70.1230">
    <property type="entry name" value="Nucleotide cyclase"/>
    <property type="match status" value="1"/>
</dbReference>
<keyword evidence="3" id="KW-1185">Reference proteome</keyword>
<gene>
    <name evidence="2" type="ORF">DUNSADRAFT_9427</name>
</gene>
<dbReference type="EMBL" id="MU069778">
    <property type="protein sequence ID" value="KAF5834036.1"/>
    <property type="molecule type" value="Genomic_DNA"/>
</dbReference>
<dbReference type="Proteomes" id="UP000815325">
    <property type="component" value="Unassembled WGS sequence"/>
</dbReference>
<reference evidence="2" key="1">
    <citation type="submission" date="2017-08" db="EMBL/GenBank/DDBJ databases">
        <authorList>
            <person name="Polle J.E."/>
            <person name="Barry K."/>
            <person name="Cushman J."/>
            <person name="Schmutz J."/>
            <person name="Tran D."/>
            <person name="Hathwaick L.T."/>
            <person name="Yim W.C."/>
            <person name="Jenkins J."/>
            <person name="Mckie-Krisberg Z.M."/>
            <person name="Prochnik S."/>
            <person name="Lindquist E."/>
            <person name="Dockter R.B."/>
            <person name="Adam C."/>
            <person name="Molina H."/>
            <person name="Bunkerborg J."/>
            <person name="Jin E."/>
            <person name="Buchheim M."/>
            <person name="Magnuson J."/>
        </authorList>
    </citation>
    <scope>NUCLEOTIDE SEQUENCE</scope>
    <source>
        <strain evidence="2">CCAP 19/18</strain>
    </source>
</reference>
<dbReference type="InterPro" id="IPR029787">
    <property type="entry name" value="Nucleotide_cyclase"/>
</dbReference>
<feature type="compositionally biased region" description="Polar residues" evidence="1">
    <location>
        <begin position="128"/>
        <end position="137"/>
    </location>
</feature>
<dbReference type="PANTHER" id="PTHR43081">
    <property type="entry name" value="ADENYLATE CYCLASE, TERMINAL-DIFFERENTIATION SPECIFIC-RELATED"/>
    <property type="match status" value="1"/>
</dbReference>
<evidence type="ECO:0000256" key="1">
    <source>
        <dbReference type="SAM" id="MobiDB-lite"/>
    </source>
</evidence>
<feature type="compositionally biased region" description="Polar residues" evidence="1">
    <location>
        <begin position="156"/>
        <end position="172"/>
    </location>
</feature>
<accession>A0ABQ7GHE9</accession>
<dbReference type="PANTHER" id="PTHR43081:SF1">
    <property type="entry name" value="ADENYLATE CYCLASE, TERMINAL-DIFFERENTIATION SPECIFIC"/>
    <property type="match status" value="1"/>
</dbReference>
<feature type="region of interest" description="Disordered" evidence="1">
    <location>
        <begin position="96"/>
        <end position="140"/>
    </location>
</feature>
<evidence type="ECO:0000313" key="2">
    <source>
        <dbReference type="EMBL" id="KAF5834036.1"/>
    </source>
</evidence>
<dbReference type="InterPro" id="IPR050697">
    <property type="entry name" value="Adenylyl/Guanylyl_Cyclase_3/4"/>
</dbReference>
<evidence type="ECO:0000313" key="3">
    <source>
        <dbReference type="Proteomes" id="UP000815325"/>
    </source>
</evidence>
<name>A0ABQ7GHE9_DUNSA</name>
<organism evidence="2 3">
    <name type="scientific">Dunaliella salina</name>
    <name type="common">Green alga</name>
    <name type="synonym">Protococcus salinus</name>
    <dbReference type="NCBI Taxonomy" id="3046"/>
    <lineage>
        <taxon>Eukaryota</taxon>
        <taxon>Viridiplantae</taxon>
        <taxon>Chlorophyta</taxon>
        <taxon>core chlorophytes</taxon>
        <taxon>Chlorophyceae</taxon>
        <taxon>CS clade</taxon>
        <taxon>Chlamydomonadales</taxon>
        <taxon>Dunaliellaceae</taxon>
        <taxon>Dunaliella</taxon>
    </lineage>
</organism>
<proteinExistence type="predicted"/>
<dbReference type="SUPFAM" id="SSF55073">
    <property type="entry name" value="Nucleotide cyclase"/>
    <property type="match status" value="1"/>
</dbReference>
<feature type="region of interest" description="Disordered" evidence="1">
    <location>
        <begin position="156"/>
        <end position="196"/>
    </location>
</feature>